<evidence type="ECO:0000256" key="2">
    <source>
        <dbReference type="SAM" id="MobiDB-lite"/>
    </source>
</evidence>
<dbReference type="InterPro" id="IPR051917">
    <property type="entry name" value="Transposase-Integrase"/>
</dbReference>
<feature type="compositionally biased region" description="Basic and acidic residues" evidence="2">
    <location>
        <begin position="20"/>
        <end position="37"/>
    </location>
</feature>
<dbReference type="NCBIfam" id="NF033563">
    <property type="entry name" value="transpos_IS30"/>
    <property type="match status" value="1"/>
</dbReference>
<name>A0ABX0IFG2_9ACTN</name>
<reference evidence="4 5" key="1">
    <citation type="submission" date="2019-11" db="EMBL/GenBank/DDBJ databases">
        <title>Eggerthellaceae novel genus isolated from the rectal contents of marmort.</title>
        <authorList>
            <person name="Zhang G."/>
        </authorList>
    </citation>
    <scope>NUCLEOTIDE SEQUENCE [LARGE SCALE GENOMIC DNA]</scope>
    <source>
        <strain evidence="5">zg-886</strain>
    </source>
</reference>
<organism evidence="4 5">
    <name type="scientific">Xiamenia xianingshaonis</name>
    <dbReference type="NCBI Taxonomy" id="2682776"/>
    <lineage>
        <taxon>Bacteria</taxon>
        <taxon>Bacillati</taxon>
        <taxon>Actinomycetota</taxon>
        <taxon>Coriobacteriia</taxon>
        <taxon>Eggerthellales</taxon>
        <taxon>Eggerthellaceae</taxon>
        <taxon>Xiamenia</taxon>
    </lineage>
</organism>
<dbReference type="InterPro" id="IPR025246">
    <property type="entry name" value="IS30-like_HTH"/>
</dbReference>
<proteinExistence type="predicted"/>
<dbReference type="InterPro" id="IPR001584">
    <property type="entry name" value="Integrase_cat-core"/>
</dbReference>
<gene>
    <name evidence="4" type="ORF">GMI68_01820</name>
</gene>
<evidence type="ECO:0000259" key="3">
    <source>
        <dbReference type="PROSITE" id="PS50994"/>
    </source>
</evidence>
<dbReference type="PANTHER" id="PTHR10948">
    <property type="entry name" value="TRANSPOSASE"/>
    <property type="match status" value="1"/>
</dbReference>
<dbReference type="InterPro" id="IPR053392">
    <property type="entry name" value="Transposase_IS30-like"/>
</dbReference>
<dbReference type="EMBL" id="WPCR01000002">
    <property type="protein sequence ID" value="NHM13519.1"/>
    <property type="molecule type" value="Genomic_DNA"/>
</dbReference>
<sequence>MEPLRLPRPGGLLSLPRKPIGKEKRMDGAEKRRRPLAHDDRAAIERGLNRGDTVSWIARTIGRAPKVVREEIRRNWTDDPRGRLVVQSRNICAKYAGCEVRRLCKTACMAPCKKCRDWLCNRLCPDFEARPCPRLDRTPFCCNACPERVGRGCGHPYRFYEAACAQDLADARRRDARAGIDCDSEAFERAIEVIKDGLAKGQSPAHIIAANPDEVPFGVRSLYNYLGGAKLGALSKMDLPRAVRYKPRSKAADGGKSPQVPRAALEGRRWSDFCALDAADRDNAVEMDTVVGRQGKDRQCVLTLFVRRIGFQFYILLPDRSAESVAAALDTLQELCGARFSKMFGVVLADRGSEFADAERIEHGRNGRPRLRLYYCDPRQSQQKGRAERSHEELRRVLPKGKTDFDALTGRDMAACMSHVNGHMRRSMGWASPMDLARALFPKGLLDACGVGPAGPREASLTPHLVPHAIVKMQRPLTQHAG</sequence>
<evidence type="ECO:0000313" key="4">
    <source>
        <dbReference type="EMBL" id="NHM13519.1"/>
    </source>
</evidence>
<dbReference type="Gene3D" id="3.30.420.10">
    <property type="entry name" value="Ribonuclease H-like superfamily/Ribonuclease H"/>
    <property type="match status" value="1"/>
</dbReference>
<keyword evidence="1" id="KW-0233">DNA recombination</keyword>
<feature type="compositionally biased region" description="Low complexity" evidence="2">
    <location>
        <begin position="1"/>
        <end position="18"/>
    </location>
</feature>
<dbReference type="PROSITE" id="PS50994">
    <property type="entry name" value="INTEGRASE"/>
    <property type="match status" value="1"/>
</dbReference>
<dbReference type="SUPFAM" id="SSF53098">
    <property type="entry name" value="Ribonuclease H-like"/>
    <property type="match status" value="1"/>
</dbReference>
<keyword evidence="5" id="KW-1185">Reference proteome</keyword>
<evidence type="ECO:0000256" key="1">
    <source>
        <dbReference type="ARBA" id="ARBA00023172"/>
    </source>
</evidence>
<comment type="caution">
    <text evidence="4">The sequence shown here is derived from an EMBL/GenBank/DDBJ whole genome shotgun (WGS) entry which is preliminary data.</text>
</comment>
<dbReference type="Proteomes" id="UP000636394">
    <property type="component" value="Unassembled WGS sequence"/>
</dbReference>
<feature type="region of interest" description="Disordered" evidence="2">
    <location>
        <begin position="1"/>
        <end position="37"/>
    </location>
</feature>
<protein>
    <submittedName>
        <fullName evidence="4">IS30 family transposase</fullName>
    </submittedName>
</protein>
<evidence type="ECO:0000313" key="5">
    <source>
        <dbReference type="Proteomes" id="UP000636394"/>
    </source>
</evidence>
<dbReference type="InterPro" id="IPR012337">
    <property type="entry name" value="RNaseH-like_sf"/>
</dbReference>
<dbReference type="PANTHER" id="PTHR10948:SF23">
    <property type="entry name" value="TRANSPOSASE INSI FOR INSERTION SEQUENCE ELEMENT IS30A-RELATED"/>
    <property type="match status" value="1"/>
</dbReference>
<accession>A0ABX0IFG2</accession>
<dbReference type="Pfam" id="PF13936">
    <property type="entry name" value="HTH_38"/>
    <property type="match status" value="1"/>
</dbReference>
<feature type="domain" description="Integrase catalytic" evidence="3">
    <location>
        <begin position="257"/>
        <end position="441"/>
    </location>
</feature>
<dbReference type="InterPro" id="IPR036397">
    <property type="entry name" value="RNaseH_sf"/>
</dbReference>